<dbReference type="InterPro" id="IPR000195">
    <property type="entry name" value="Rab-GAP-TBC_dom"/>
</dbReference>
<dbReference type="Pfam" id="PF00566">
    <property type="entry name" value="RabGAP-TBC"/>
    <property type="match status" value="1"/>
</dbReference>
<proteinExistence type="predicted"/>
<dbReference type="PROSITE" id="PS50206">
    <property type="entry name" value="RHODANESE_3"/>
    <property type="match status" value="1"/>
</dbReference>
<dbReference type="InterPro" id="IPR001763">
    <property type="entry name" value="Rhodanese-like_dom"/>
</dbReference>
<evidence type="ECO:0000256" key="1">
    <source>
        <dbReference type="SAM" id="MobiDB-lite"/>
    </source>
</evidence>
<dbReference type="SUPFAM" id="SSF47923">
    <property type="entry name" value="Ypt/Rab-GAP domain of gyp1p"/>
    <property type="match status" value="2"/>
</dbReference>
<feature type="domain" description="Rab-GAP TBC" evidence="2">
    <location>
        <begin position="735"/>
        <end position="937"/>
    </location>
</feature>
<feature type="region of interest" description="Disordered" evidence="1">
    <location>
        <begin position="461"/>
        <end position="509"/>
    </location>
</feature>
<dbReference type="InterPro" id="IPR035969">
    <property type="entry name" value="Rab-GAP_TBC_sf"/>
</dbReference>
<dbReference type="Proteomes" id="UP000274922">
    <property type="component" value="Unassembled WGS sequence"/>
</dbReference>
<dbReference type="PANTHER" id="PTHR45725">
    <property type="entry name" value="FORMIN HOMOLOGY 2 FAMILY MEMBER"/>
    <property type="match status" value="1"/>
</dbReference>
<evidence type="ECO:0000259" key="2">
    <source>
        <dbReference type="PROSITE" id="PS50086"/>
    </source>
</evidence>
<dbReference type="AlphaFoldDB" id="A0A4P9X338"/>
<dbReference type="PROSITE" id="PS50086">
    <property type="entry name" value="TBC_RABGAP"/>
    <property type="match status" value="1"/>
</dbReference>
<dbReference type="SMART" id="SM00164">
    <property type="entry name" value="TBC"/>
    <property type="match status" value="1"/>
</dbReference>
<accession>A0A4P9X338</accession>
<dbReference type="OrthoDB" id="1668230at2759"/>
<dbReference type="InterPro" id="IPR036873">
    <property type="entry name" value="Rhodanese-like_dom_sf"/>
</dbReference>
<name>A0A4P9X338_9FUNG</name>
<feature type="region of interest" description="Disordered" evidence="1">
    <location>
        <begin position="93"/>
        <end position="114"/>
    </location>
</feature>
<protein>
    <recommendedName>
        <fullName evidence="6">Rab-GAP TBC domain-containing protein</fullName>
    </recommendedName>
</protein>
<dbReference type="Gene3D" id="3.40.250.10">
    <property type="entry name" value="Rhodanese-like domain"/>
    <property type="match status" value="1"/>
</dbReference>
<dbReference type="InterPro" id="IPR051425">
    <property type="entry name" value="Formin_Homology"/>
</dbReference>
<dbReference type="EMBL" id="ML014287">
    <property type="protein sequence ID" value="RKO99414.1"/>
    <property type="molecule type" value="Genomic_DNA"/>
</dbReference>
<feature type="domain" description="Rhodanese" evidence="3">
    <location>
        <begin position="1050"/>
        <end position="1147"/>
    </location>
</feature>
<feature type="compositionally biased region" description="Pro residues" evidence="1">
    <location>
        <begin position="486"/>
        <end position="505"/>
    </location>
</feature>
<reference evidence="5" key="1">
    <citation type="journal article" date="2018" name="Nat. Microbiol.">
        <title>Leveraging single-cell genomics to expand the fungal tree of life.</title>
        <authorList>
            <person name="Ahrendt S.R."/>
            <person name="Quandt C.A."/>
            <person name="Ciobanu D."/>
            <person name="Clum A."/>
            <person name="Salamov A."/>
            <person name="Andreopoulos B."/>
            <person name="Cheng J.F."/>
            <person name="Woyke T."/>
            <person name="Pelin A."/>
            <person name="Henrissat B."/>
            <person name="Reynolds N.K."/>
            <person name="Benny G.L."/>
            <person name="Smith M.E."/>
            <person name="James T.Y."/>
            <person name="Grigoriev I.V."/>
        </authorList>
    </citation>
    <scope>NUCLEOTIDE SEQUENCE [LARGE SCALE GENOMIC DNA]</scope>
    <source>
        <strain evidence="5">ATCC 52028</strain>
    </source>
</reference>
<dbReference type="CDD" id="cd00158">
    <property type="entry name" value="RHOD"/>
    <property type="match status" value="1"/>
</dbReference>
<evidence type="ECO:0000313" key="4">
    <source>
        <dbReference type="EMBL" id="RKO99414.1"/>
    </source>
</evidence>
<gene>
    <name evidence="4" type="ORF">CXG81DRAFT_27833</name>
</gene>
<dbReference type="Gene3D" id="1.10.472.80">
    <property type="entry name" value="Ypt/Rab-GAP domain of gyp1p, domain 3"/>
    <property type="match status" value="1"/>
</dbReference>
<evidence type="ECO:0000259" key="3">
    <source>
        <dbReference type="PROSITE" id="PS50206"/>
    </source>
</evidence>
<dbReference type="SUPFAM" id="SSF52821">
    <property type="entry name" value="Rhodanese/Cell cycle control phosphatase"/>
    <property type="match status" value="1"/>
</dbReference>
<feature type="compositionally biased region" description="Pro residues" evidence="1">
    <location>
        <begin position="467"/>
        <end position="476"/>
    </location>
</feature>
<organism evidence="4 5">
    <name type="scientific">Caulochytrium protostelioides</name>
    <dbReference type="NCBI Taxonomy" id="1555241"/>
    <lineage>
        <taxon>Eukaryota</taxon>
        <taxon>Fungi</taxon>
        <taxon>Fungi incertae sedis</taxon>
        <taxon>Chytridiomycota</taxon>
        <taxon>Chytridiomycota incertae sedis</taxon>
        <taxon>Chytridiomycetes</taxon>
        <taxon>Caulochytriales</taxon>
        <taxon>Caulochytriaceae</taxon>
        <taxon>Caulochytrium</taxon>
    </lineage>
</organism>
<evidence type="ECO:0008006" key="6">
    <source>
        <dbReference type="Google" id="ProtNLM"/>
    </source>
</evidence>
<sequence length="1164" mass="122763">MARRDSALPSLPAILMASESTAAAPAAASAADASAAAASVAPVTATTTTTTTTATAAAAPEAAISAAAPQDPMPFKIIRQILHPVASAEASSTSVPVSRSADGHPRPAALPLPRAPTAAVAPPWPPLALATLPSLPRLLLAIRMIPVPLTAVSPVVGHHLVRCEVAARSRRLTSDAGPGAGRPYIEHLDVVRRDTQSVYVIDVAPPPSQRLSMVSHVVFNAVAAAAELAAAETVVVDAAAADAATADAVTAATVAPILPWLHAIAAALADLASRGIHPRELLPDAVYCHPTGSAAAVAAGKAGPLVVFGNLTCAILTQHGRDGGIALGDPAYWCPAVLSAMPESAPAGVPQTVWAWSLLCLQTLVPAETFAAVWTPGTAIPDRIAWTLALQPRACQARHTWRQAVDPVSRLLQACSAYVPPALLDRLSQGLSGDPVARPDWEAILQPSAWDGVTLFPSSPCSSSLPPLAPPPPPPLASELAAPSVSPSPPPRPPSPPAAPPPAPSAPLDRITADAPLVRYLYTVWAANGGKPQFHEPASDHLGPAIFQLPDAVPVHPKAATASVEDADEADAMRRGTASLTPGRYDLEPRALDLTGFAAELVRAYDTHVAMLAAAAAAAADAAASDAAAAAAAAASPTAATQAFTTAQRSPSFLETTWGAEYVARLTFPTDLTARPTRWRLHLDVMDQAGAMTAAMHRFDRLAAPVLDPARPARALADALRELCDATLALRHAVPVPDLVRPSVWRALIEGYHRLDNMESTCDATPVASLWSPREPASPIALDAFLHQLNLDIPRCHQYHPLLASHEGHARLRAAVSRLIQRFAGDVVYWQGLDSVVAVFVVVFWDEPAAVRDGALYAFIRRHLAPMLYHDNTDAVRELILTLRQLLAFHHPRLALHMDAIDLQLDGFALGWFLTLFAHKLTLKQVLPVWDRLLAGPDHMGLCIAVAVLLHLGDGLLNSDLDNALSLMGTVATLEWDDVMTTAELLTRYTPPSCLAQLDQTFRQLGRRPACPPALYTPHPAWRPSPVPYELRTEEMGCRASLRDVEALVATRHAVLFDVRTPEDFAACHVAHAISVDATDLVMAVDEIQRLTALHQPPPMPSAALSAASAPGHAPPSYLVVAADSGLVGPLMVNLLKRAGLPRVLLLVLDSDVLKSVQVVHEPR</sequence>
<evidence type="ECO:0000313" key="5">
    <source>
        <dbReference type="Proteomes" id="UP000274922"/>
    </source>
</evidence>
<dbReference type="PANTHER" id="PTHR45725:SF18">
    <property type="entry name" value="ORC1-LIKE AAA ATPASE DOMAIN-CONTAINING PROTEIN"/>
    <property type="match status" value="1"/>
</dbReference>
<keyword evidence="5" id="KW-1185">Reference proteome</keyword>